<dbReference type="PANTHER" id="PTHR31374:SF201">
    <property type="entry name" value="SAUR-LIKE AUXIN-RESPONSIVE PROTEIN FAMILY"/>
    <property type="match status" value="1"/>
</dbReference>
<dbReference type="PANTHER" id="PTHR31374">
    <property type="entry name" value="AUXIN-INDUCED PROTEIN-LIKE-RELATED"/>
    <property type="match status" value="1"/>
</dbReference>
<dbReference type="Gramene" id="KZN04080">
    <property type="protein sequence ID" value="KZN04080"/>
    <property type="gene ID" value="DCAR_004917"/>
</dbReference>
<comment type="caution">
    <text evidence="2">The sequence shown here is derived from an EMBL/GenBank/DDBJ whole genome shotgun (WGS) entry which is preliminary data.</text>
</comment>
<evidence type="ECO:0000313" key="2">
    <source>
        <dbReference type="EMBL" id="KZN04080.1"/>
    </source>
</evidence>
<accession>A0A166CM50</accession>
<dbReference type="STRING" id="79200.A0A166CM50"/>
<proteinExistence type="inferred from homology"/>
<name>A0A166CM50_DAUCS</name>
<dbReference type="Pfam" id="PF02519">
    <property type="entry name" value="Auxin_inducible"/>
    <property type="match status" value="1"/>
</dbReference>
<dbReference type="GO" id="GO:0009733">
    <property type="term" value="P:response to auxin"/>
    <property type="evidence" value="ECO:0007669"/>
    <property type="project" value="InterPro"/>
</dbReference>
<dbReference type="AlphaFoldDB" id="A0A166CM50"/>
<protein>
    <submittedName>
        <fullName evidence="2">Uncharacterized protein</fullName>
    </submittedName>
</protein>
<sequence length="170" mass="19472">MQKVKGFRVGQRFGKIFKWIKASKQSRSMSFERLRQPDPNPKQGKPKLCSWMKLLKQGARRLCFPKNRSEYIRVGQDPEATHPGYRVPRGHLAIYVGEKEDDACRVLVPLVYFNHPLFGRLLKEAEKIYGFDHPGGIQIPCRISEFESVKTKIAAGSGGGNMQLPRCWKL</sequence>
<dbReference type="EMBL" id="LNRQ01000002">
    <property type="protein sequence ID" value="KZN04080.1"/>
    <property type="molecule type" value="Genomic_DNA"/>
</dbReference>
<dbReference type="OMA" id="ERKNCMN"/>
<evidence type="ECO:0000256" key="1">
    <source>
        <dbReference type="ARBA" id="ARBA00006974"/>
    </source>
</evidence>
<comment type="similarity">
    <text evidence="1">Belongs to the ARG7 family.</text>
</comment>
<gene>
    <name evidence="2" type="ORF">DCAR_004917</name>
</gene>
<dbReference type="InterPro" id="IPR003676">
    <property type="entry name" value="SAUR_fam"/>
</dbReference>
<reference evidence="2" key="1">
    <citation type="journal article" date="2016" name="Nat. Genet.">
        <title>A high-quality carrot genome assembly provides new insights into carotenoid accumulation and asterid genome evolution.</title>
        <authorList>
            <person name="Iorizzo M."/>
            <person name="Ellison S."/>
            <person name="Senalik D."/>
            <person name="Zeng P."/>
            <person name="Satapoomin P."/>
            <person name="Huang J."/>
            <person name="Bowman M."/>
            <person name="Iovene M."/>
            <person name="Sanseverino W."/>
            <person name="Cavagnaro P."/>
            <person name="Yildiz M."/>
            <person name="Macko-Podgorni A."/>
            <person name="Moranska E."/>
            <person name="Grzebelus E."/>
            <person name="Grzebelus D."/>
            <person name="Ashrafi H."/>
            <person name="Zheng Z."/>
            <person name="Cheng S."/>
            <person name="Spooner D."/>
            <person name="Van Deynze A."/>
            <person name="Simon P."/>
        </authorList>
    </citation>
    <scope>NUCLEOTIDE SEQUENCE [LARGE SCALE GENOMIC DNA]</scope>
    <source>
        <tissue evidence="2">Leaf</tissue>
    </source>
</reference>
<organism evidence="2">
    <name type="scientific">Daucus carota subsp. sativus</name>
    <name type="common">Carrot</name>
    <dbReference type="NCBI Taxonomy" id="79200"/>
    <lineage>
        <taxon>Eukaryota</taxon>
        <taxon>Viridiplantae</taxon>
        <taxon>Streptophyta</taxon>
        <taxon>Embryophyta</taxon>
        <taxon>Tracheophyta</taxon>
        <taxon>Spermatophyta</taxon>
        <taxon>Magnoliopsida</taxon>
        <taxon>eudicotyledons</taxon>
        <taxon>Gunneridae</taxon>
        <taxon>Pentapetalae</taxon>
        <taxon>asterids</taxon>
        <taxon>campanulids</taxon>
        <taxon>Apiales</taxon>
        <taxon>Apiaceae</taxon>
        <taxon>Apioideae</taxon>
        <taxon>Scandiceae</taxon>
        <taxon>Daucinae</taxon>
        <taxon>Daucus</taxon>
        <taxon>Daucus sect. Daucus</taxon>
    </lineage>
</organism>